<dbReference type="RefSeq" id="WP_311361595.1">
    <property type="nucleotide sequence ID" value="NZ_JAVRIE010000003.1"/>
</dbReference>
<dbReference type="PANTHER" id="PTHR42760">
    <property type="entry name" value="SHORT-CHAIN DEHYDROGENASES/REDUCTASES FAMILY MEMBER"/>
    <property type="match status" value="1"/>
</dbReference>
<comment type="caution">
    <text evidence="4">The sequence shown here is derived from an EMBL/GenBank/DDBJ whole genome shotgun (WGS) entry which is preliminary data.</text>
</comment>
<dbReference type="PRINTS" id="PR00080">
    <property type="entry name" value="SDRFAMILY"/>
</dbReference>
<organism evidence="4 5">
    <name type="scientific">Brumicola blandensis</name>
    <dbReference type="NCBI Taxonomy" id="3075611"/>
    <lineage>
        <taxon>Bacteria</taxon>
        <taxon>Pseudomonadati</taxon>
        <taxon>Pseudomonadota</taxon>
        <taxon>Gammaproteobacteria</taxon>
        <taxon>Alteromonadales</taxon>
        <taxon>Alteromonadaceae</taxon>
        <taxon>Brumicola</taxon>
    </lineage>
</organism>
<dbReference type="InterPro" id="IPR002347">
    <property type="entry name" value="SDR_fam"/>
</dbReference>
<keyword evidence="2" id="KW-0560">Oxidoreductase</keyword>
<protein>
    <submittedName>
        <fullName evidence="4">SDR family oxidoreductase</fullName>
    </submittedName>
</protein>
<keyword evidence="5" id="KW-1185">Reference proteome</keyword>
<dbReference type="PROSITE" id="PS51257">
    <property type="entry name" value="PROKAR_LIPOPROTEIN"/>
    <property type="match status" value="1"/>
</dbReference>
<dbReference type="Gene3D" id="3.40.50.720">
    <property type="entry name" value="NAD(P)-binding Rossmann-like Domain"/>
    <property type="match status" value="1"/>
</dbReference>
<dbReference type="PANTHER" id="PTHR42760:SF133">
    <property type="entry name" value="3-OXOACYL-[ACYL-CARRIER-PROTEIN] REDUCTASE"/>
    <property type="match status" value="1"/>
</dbReference>
<dbReference type="GO" id="GO:0016616">
    <property type="term" value="F:oxidoreductase activity, acting on the CH-OH group of donors, NAD or NADP as acceptor"/>
    <property type="evidence" value="ECO:0007669"/>
    <property type="project" value="TreeGrafter"/>
</dbReference>
<accession>A0AAW8R0M0</accession>
<comment type="similarity">
    <text evidence="1 3">Belongs to the short-chain dehydrogenases/reductases (SDR) family.</text>
</comment>
<dbReference type="PRINTS" id="PR00081">
    <property type="entry name" value="GDHRDH"/>
</dbReference>
<dbReference type="Pfam" id="PF00106">
    <property type="entry name" value="adh_short"/>
    <property type="match status" value="1"/>
</dbReference>
<dbReference type="AlphaFoldDB" id="A0AAW8R0M0"/>
<gene>
    <name evidence="4" type="ORF">RM544_09730</name>
</gene>
<dbReference type="EMBL" id="JAVRIE010000003">
    <property type="protein sequence ID" value="MDT0582822.1"/>
    <property type="molecule type" value="Genomic_DNA"/>
</dbReference>
<name>A0AAW8R0M0_9ALTE</name>
<evidence type="ECO:0000256" key="3">
    <source>
        <dbReference type="RuleBase" id="RU000363"/>
    </source>
</evidence>
<dbReference type="FunFam" id="3.40.50.720:FF:000173">
    <property type="entry name" value="3-oxoacyl-[acyl-carrier protein] reductase"/>
    <property type="match status" value="1"/>
</dbReference>
<evidence type="ECO:0000256" key="2">
    <source>
        <dbReference type="ARBA" id="ARBA00023002"/>
    </source>
</evidence>
<dbReference type="SUPFAM" id="SSF51735">
    <property type="entry name" value="NAD(P)-binding Rossmann-fold domains"/>
    <property type="match status" value="1"/>
</dbReference>
<dbReference type="GO" id="GO:0006633">
    <property type="term" value="P:fatty acid biosynthetic process"/>
    <property type="evidence" value="ECO:0007669"/>
    <property type="project" value="TreeGrafter"/>
</dbReference>
<dbReference type="InterPro" id="IPR036291">
    <property type="entry name" value="NAD(P)-bd_dom_sf"/>
</dbReference>
<dbReference type="PROSITE" id="PS00061">
    <property type="entry name" value="ADH_SHORT"/>
    <property type="match status" value="1"/>
</dbReference>
<sequence length="255" mass="27198">MSLVSKDKAPAILITGASGGIGLATLIACLKENWHVFAACRDEKKLKETLASADISASDIEHHLTVLTYDVSDQEAVKQAFRQIQQSPFSLYGLVNNAGVMLDSMLGMTSLAQFEQQLLVNVTACFQHLQLASRLMTKQKQGSIINVSSVVGLDGASGQVAYSTSKAALLGMTKSAAKELAKLNIRVNAVAPGFIETPLTDAYQDEKRQAVLNNVGMKRAGTANEIAATIVHLLRSDSAYITGQCIRVDGLMTVA</sequence>
<reference evidence="4 5" key="1">
    <citation type="submission" date="2023-09" db="EMBL/GenBank/DDBJ databases">
        <authorList>
            <person name="Rey-Velasco X."/>
        </authorList>
    </citation>
    <scope>NUCLEOTIDE SEQUENCE [LARGE SCALE GENOMIC DNA]</scope>
    <source>
        <strain evidence="4 5">W409</strain>
    </source>
</reference>
<evidence type="ECO:0000313" key="5">
    <source>
        <dbReference type="Proteomes" id="UP001249020"/>
    </source>
</evidence>
<dbReference type="GO" id="GO:0048038">
    <property type="term" value="F:quinone binding"/>
    <property type="evidence" value="ECO:0007669"/>
    <property type="project" value="TreeGrafter"/>
</dbReference>
<dbReference type="InterPro" id="IPR020904">
    <property type="entry name" value="Sc_DH/Rdtase_CS"/>
</dbReference>
<evidence type="ECO:0000256" key="1">
    <source>
        <dbReference type="ARBA" id="ARBA00006484"/>
    </source>
</evidence>
<proteinExistence type="inferred from homology"/>
<evidence type="ECO:0000313" key="4">
    <source>
        <dbReference type="EMBL" id="MDT0582822.1"/>
    </source>
</evidence>
<dbReference type="Proteomes" id="UP001249020">
    <property type="component" value="Unassembled WGS sequence"/>
</dbReference>